<comment type="similarity">
    <text evidence="1">Belongs to the class I-like SAM-binding methyltransferase superfamily. RNA methyltransferase RlmE family.</text>
</comment>
<evidence type="ECO:0000256" key="6">
    <source>
        <dbReference type="ARBA" id="ARBA00041184"/>
    </source>
</evidence>
<feature type="region of interest" description="Disordered" evidence="7">
    <location>
        <begin position="92"/>
        <end position="111"/>
    </location>
</feature>
<dbReference type="EMBL" id="CABPRJ010000962">
    <property type="protein sequence ID" value="VVC33011.1"/>
    <property type="molecule type" value="Genomic_DNA"/>
</dbReference>
<dbReference type="Pfam" id="PF01728">
    <property type="entry name" value="FtsJ"/>
    <property type="match status" value="1"/>
</dbReference>
<evidence type="ECO:0000256" key="3">
    <source>
        <dbReference type="ARBA" id="ARBA00022603"/>
    </source>
</evidence>
<sequence>MRKIIKVYKNWLIIKNIIREQSSKEWLLRQKTDIYVEKAKLNNYRCRSAFKLLQIDDRFTILKPGQCVIDIGAAPGSWSQVAASRINSDSASKAVLEQNPRRKRPLGRPKTRWEDVVKKDVQSLGGGMNWKERAMDREEWRNGCEMGWS</sequence>
<evidence type="ECO:0000259" key="8">
    <source>
        <dbReference type="Pfam" id="PF01728"/>
    </source>
</evidence>
<evidence type="ECO:0000256" key="2">
    <source>
        <dbReference type="ARBA" id="ARBA00022552"/>
    </source>
</evidence>
<feature type="domain" description="Ribosomal RNA methyltransferase FtsJ" evidence="8">
    <location>
        <begin position="44"/>
        <end position="88"/>
    </location>
</feature>
<dbReference type="OrthoDB" id="6625677at2759"/>
<dbReference type="GO" id="GO:0008650">
    <property type="term" value="F:rRNA (uridine-2'-O-)-methyltransferase activity"/>
    <property type="evidence" value="ECO:0007669"/>
    <property type="project" value="TreeGrafter"/>
</dbReference>
<dbReference type="PANTHER" id="PTHR10920:SF18">
    <property type="entry name" value="RRNA METHYLTRANSFERASE 2, MITOCHONDRIAL"/>
    <property type="match status" value="1"/>
</dbReference>
<dbReference type="SUPFAM" id="SSF53335">
    <property type="entry name" value="S-adenosyl-L-methionine-dependent methyltransferases"/>
    <property type="match status" value="1"/>
</dbReference>
<evidence type="ECO:0000313" key="9">
    <source>
        <dbReference type="EMBL" id="VVC33011.1"/>
    </source>
</evidence>
<gene>
    <name evidence="9" type="ORF">CINCED_3A018677</name>
</gene>
<organism evidence="9 10">
    <name type="scientific">Cinara cedri</name>
    <dbReference type="NCBI Taxonomy" id="506608"/>
    <lineage>
        <taxon>Eukaryota</taxon>
        <taxon>Metazoa</taxon>
        <taxon>Ecdysozoa</taxon>
        <taxon>Arthropoda</taxon>
        <taxon>Hexapoda</taxon>
        <taxon>Insecta</taxon>
        <taxon>Pterygota</taxon>
        <taxon>Neoptera</taxon>
        <taxon>Paraneoptera</taxon>
        <taxon>Hemiptera</taxon>
        <taxon>Sternorrhyncha</taxon>
        <taxon>Aphidomorpha</taxon>
        <taxon>Aphidoidea</taxon>
        <taxon>Aphididae</taxon>
        <taxon>Lachninae</taxon>
        <taxon>Cinara</taxon>
    </lineage>
</organism>
<protein>
    <recommendedName>
        <fullName evidence="6">rRNA methyltransferase 2, mitochondrial</fullName>
    </recommendedName>
</protein>
<dbReference type="AlphaFoldDB" id="A0A5E4MU86"/>
<reference evidence="9 10" key="1">
    <citation type="submission" date="2019-08" db="EMBL/GenBank/DDBJ databases">
        <authorList>
            <person name="Alioto T."/>
            <person name="Alioto T."/>
            <person name="Gomez Garrido J."/>
        </authorList>
    </citation>
    <scope>NUCLEOTIDE SEQUENCE [LARGE SCALE GENOMIC DNA]</scope>
</reference>
<keyword evidence="2" id="KW-0698">rRNA processing</keyword>
<dbReference type="InterPro" id="IPR002877">
    <property type="entry name" value="RNA_MeTrfase_FtsJ_dom"/>
</dbReference>
<keyword evidence="3 9" id="KW-0489">Methyltransferase</keyword>
<accession>A0A5E4MU86</accession>
<dbReference type="InterPro" id="IPR029063">
    <property type="entry name" value="SAM-dependent_MTases_sf"/>
</dbReference>
<evidence type="ECO:0000313" key="10">
    <source>
        <dbReference type="Proteomes" id="UP000325440"/>
    </source>
</evidence>
<dbReference type="InterPro" id="IPR050082">
    <property type="entry name" value="RNA_methyltr_RlmE"/>
</dbReference>
<keyword evidence="10" id="KW-1185">Reference proteome</keyword>
<keyword evidence="5" id="KW-0949">S-adenosyl-L-methionine</keyword>
<dbReference type="Proteomes" id="UP000325440">
    <property type="component" value="Unassembled WGS sequence"/>
</dbReference>
<evidence type="ECO:0000256" key="7">
    <source>
        <dbReference type="SAM" id="MobiDB-lite"/>
    </source>
</evidence>
<name>A0A5E4MU86_9HEMI</name>
<evidence type="ECO:0000256" key="1">
    <source>
        <dbReference type="ARBA" id="ARBA00009258"/>
    </source>
</evidence>
<dbReference type="PANTHER" id="PTHR10920">
    <property type="entry name" value="RIBOSOMAL RNA METHYLTRANSFERASE"/>
    <property type="match status" value="1"/>
</dbReference>
<feature type="compositionally biased region" description="Basic residues" evidence="7">
    <location>
        <begin position="101"/>
        <end position="110"/>
    </location>
</feature>
<evidence type="ECO:0000256" key="4">
    <source>
        <dbReference type="ARBA" id="ARBA00022679"/>
    </source>
</evidence>
<proteinExistence type="inferred from homology"/>
<evidence type="ECO:0000256" key="5">
    <source>
        <dbReference type="ARBA" id="ARBA00022691"/>
    </source>
</evidence>
<keyword evidence="4 9" id="KW-0808">Transferase</keyword>
<dbReference type="Gene3D" id="3.40.50.150">
    <property type="entry name" value="Vaccinia Virus protein VP39"/>
    <property type="match status" value="1"/>
</dbReference>
<dbReference type="GO" id="GO:0005739">
    <property type="term" value="C:mitochondrion"/>
    <property type="evidence" value="ECO:0007669"/>
    <property type="project" value="TreeGrafter"/>
</dbReference>